<evidence type="ECO:0000256" key="3">
    <source>
        <dbReference type="SAM" id="SignalP"/>
    </source>
</evidence>
<feature type="compositionally biased region" description="Pro residues" evidence="1">
    <location>
        <begin position="228"/>
        <end position="246"/>
    </location>
</feature>
<name>A0A918SU48_9ACTN</name>
<feature type="compositionally biased region" description="Basic and acidic residues" evidence="1">
    <location>
        <begin position="213"/>
        <end position="224"/>
    </location>
</feature>
<feature type="compositionally biased region" description="Low complexity" evidence="1">
    <location>
        <begin position="247"/>
        <end position="264"/>
    </location>
</feature>
<protein>
    <recommendedName>
        <fullName evidence="6">Gram-positive cocci surface proteins LPxTG domain-containing protein</fullName>
    </recommendedName>
</protein>
<evidence type="ECO:0008006" key="6">
    <source>
        <dbReference type="Google" id="ProtNLM"/>
    </source>
</evidence>
<sequence>MAPAPRPLRGALAAATVVVLSAAPAATARPTAPTPAPAAPALLAPAAPAPPAPACGRASDDAFPLDVRFRDAPDALAAGGAPAVWELELRNTTGSLCAGVHPVLVLTDALRALRPGQIRLDFYDDGARRWRPVAFETTDEAENVGAFTDPNGPDAPGGPDRSADPDAPTRFDGFSVAAGRTLAVPVRLAFRADAAPQEVVLGAVLVQRRGADGDWIGRSDDHRLTIGPPGPEGPAPPTGPRPPSAPAPSTAPARPTAPAPSADPALPPVPPASSPPPAPTPPGAPVPVPDGSAAPEPSTGDGNGDGDEYAEGDPATRPGLPQLAATGGRDALLPALGAALLVLAGALLVRAARRRA</sequence>
<keyword evidence="5" id="KW-1185">Reference proteome</keyword>
<dbReference type="RefSeq" id="WP_189975375.1">
    <property type="nucleotide sequence ID" value="NZ_BMUL01000002.1"/>
</dbReference>
<evidence type="ECO:0000313" key="4">
    <source>
        <dbReference type="EMBL" id="GHA70535.1"/>
    </source>
</evidence>
<feature type="region of interest" description="Disordered" evidence="1">
    <location>
        <begin position="26"/>
        <end position="57"/>
    </location>
</feature>
<feature type="chain" id="PRO_5038410004" description="Gram-positive cocci surface proteins LPxTG domain-containing protein" evidence="3">
    <location>
        <begin position="29"/>
        <end position="356"/>
    </location>
</feature>
<feature type="region of interest" description="Disordered" evidence="1">
    <location>
        <begin position="143"/>
        <end position="172"/>
    </location>
</feature>
<comment type="caution">
    <text evidence="4">The sequence shown here is derived from an EMBL/GenBank/DDBJ whole genome shotgun (WGS) entry which is preliminary data.</text>
</comment>
<feature type="signal peptide" evidence="3">
    <location>
        <begin position="1"/>
        <end position="28"/>
    </location>
</feature>
<feature type="compositionally biased region" description="Low complexity" evidence="1">
    <location>
        <begin position="149"/>
        <end position="160"/>
    </location>
</feature>
<gene>
    <name evidence="4" type="ORF">GCM10010305_11170</name>
</gene>
<dbReference type="Proteomes" id="UP000644020">
    <property type="component" value="Unassembled WGS sequence"/>
</dbReference>
<keyword evidence="2" id="KW-0812">Transmembrane</keyword>
<keyword evidence="2" id="KW-0472">Membrane</keyword>
<reference evidence="4" key="2">
    <citation type="submission" date="2020-09" db="EMBL/GenBank/DDBJ databases">
        <authorList>
            <person name="Sun Q."/>
            <person name="Ohkuma M."/>
        </authorList>
    </citation>
    <scope>NUCLEOTIDE SEQUENCE</scope>
    <source>
        <strain evidence="4">JCM 4518</strain>
    </source>
</reference>
<dbReference type="AlphaFoldDB" id="A0A918SU48"/>
<organism evidence="4 5">
    <name type="scientific">Streptomyces termitum</name>
    <dbReference type="NCBI Taxonomy" id="67368"/>
    <lineage>
        <taxon>Bacteria</taxon>
        <taxon>Bacillati</taxon>
        <taxon>Actinomycetota</taxon>
        <taxon>Actinomycetes</taxon>
        <taxon>Kitasatosporales</taxon>
        <taxon>Streptomycetaceae</taxon>
        <taxon>Streptomyces</taxon>
    </lineage>
</organism>
<proteinExistence type="predicted"/>
<feature type="transmembrane region" description="Helical" evidence="2">
    <location>
        <begin position="331"/>
        <end position="349"/>
    </location>
</feature>
<feature type="compositionally biased region" description="Pro residues" evidence="1">
    <location>
        <begin position="265"/>
        <end position="288"/>
    </location>
</feature>
<accession>A0A918SU48</accession>
<dbReference type="EMBL" id="BMUL01000002">
    <property type="protein sequence ID" value="GHA70535.1"/>
    <property type="molecule type" value="Genomic_DNA"/>
</dbReference>
<evidence type="ECO:0000313" key="5">
    <source>
        <dbReference type="Proteomes" id="UP000644020"/>
    </source>
</evidence>
<keyword evidence="3" id="KW-0732">Signal</keyword>
<evidence type="ECO:0000256" key="1">
    <source>
        <dbReference type="SAM" id="MobiDB-lite"/>
    </source>
</evidence>
<reference evidence="4" key="1">
    <citation type="journal article" date="2014" name="Int. J. Syst. Evol. Microbiol.">
        <title>Complete genome sequence of Corynebacterium casei LMG S-19264T (=DSM 44701T), isolated from a smear-ripened cheese.</title>
        <authorList>
            <consortium name="US DOE Joint Genome Institute (JGI-PGF)"/>
            <person name="Walter F."/>
            <person name="Albersmeier A."/>
            <person name="Kalinowski J."/>
            <person name="Ruckert C."/>
        </authorList>
    </citation>
    <scope>NUCLEOTIDE SEQUENCE</scope>
    <source>
        <strain evidence="4">JCM 4518</strain>
    </source>
</reference>
<keyword evidence="2" id="KW-1133">Transmembrane helix</keyword>
<feature type="region of interest" description="Disordered" evidence="1">
    <location>
        <begin position="213"/>
        <end position="325"/>
    </location>
</feature>
<evidence type="ECO:0000256" key="2">
    <source>
        <dbReference type="SAM" id="Phobius"/>
    </source>
</evidence>